<organism evidence="14 15">
    <name type="scientific">Pseudoxanthomonas winnipegensis</name>
    <dbReference type="NCBI Taxonomy" id="2480810"/>
    <lineage>
        <taxon>Bacteria</taxon>
        <taxon>Pseudomonadati</taxon>
        <taxon>Pseudomonadota</taxon>
        <taxon>Gammaproteobacteria</taxon>
        <taxon>Lysobacterales</taxon>
        <taxon>Lysobacteraceae</taxon>
        <taxon>Pseudoxanthomonas</taxon>
    </lineage>
</organism>
<evidence type="ECO:0000256" key="7">
    <source>
        <dbReference type="ARBA" id="ARBA00022958"/>
    </source>
</evidence>
<feature type="transmembrane region" description="Helical" evidence="13">
    <location>
        <begin position="26"/>
        <end position="43"/>
    </location>
</feature>
<evidence type="ECO:0000256" key="1">
    <source>
        <dbReference type="ARBA" id="ARBA00004141"/>
    </source>
</evidence>
<evidence type="ECO:0000256" key="3">
    <source>
        <dbReference type="ARBA" id="ARBA00022448"/>
    </source>
</evidence>
<dbReference type="InterPro" id="IPR010617">
    <property type="entry name" value="TMEM175-like"/>
</dbReference>
<feature type="transmembrane region" description="Helical" evidence="13">
    <location>
        <begin position="63"/>
        <end position="84"/>
    </location>
</feature>
<evidence type="ECO:0000256" key="8">
    <source>
        <dbReference type="ARBA" id="ARBA00022989"/>
    </source>
</evidence>
<evidence type="ECO:0000256" key="11">
    <source>
        <dbReference type="ARBA" id="ARBA00023303"/>
    </source>
</evidence>
<feature type="transmembrane region" description="Helical" evidence="13">
    <location>
        <begin position="199"/>
        <end position="216"/>
    </location>
</feature>
<comment type="similarity">
    <text evidence="2">Belongs to the TMEM175 family.</text>
</comment>
<keyword evidence="11" id="KW-0407">Ion channel</keyword>
<keyword evidence="9" id="KW-0406">Ion transport</keyword>
<dbReference type="GO" id="GO:0005267">
    <property type="term" value="F:potassium channel activity"/>
    <property type="evidence" value="ECO:0007669"/>
    <property type="project" value="UniProtKB-KW"/>
</dbReference>
<evidence type="ECO:0000256" key="4">
    <source>
        <dbReference type="ARBA" id="ARBA00022538"/>
    </source>
</evidence>
<evidence type="ECO:0000256" key="5">
    <source>
        <dbReference type="ARBA" id="ARBA00022692"/>
    </source>
</evidence>
<evidence type="ECO:0000256" key="6">
    <source>
        <dbReference type="ARBA" id="ARBA00022826"/>
    </source>
</evidence>
<dbReference type="GO" id="GO:0015252">
    <property type="term" value="F:proton channel activity"/>
    <property type="evidence" value="ECO:0007669"/>
    <property type="project" value="InterPro"/>
</dbReference>
<evidence type="ECO:0000256" key="13">
    <source>
        <dbReference type="SAM" id="Phobius"/>
    </source>
</evidence>
<evidence type="ECO:0000313" key="15">
    <source>
        <dbReference type="Proteomes" id="UP000292627"/>
    </source>
</evidence>
<feature type="transmembrane region" description="Helical" evidence="13">
    <location>
        <begin position="96"/>
        <end position="113"/>
    </location>
</feature>
<evidence type="ECO:0000256" key="10">
    <source>
        <dbReference type="ARBA" id="ARBA00023136"/>
    </source>
</evidence>
<dbReference type="RefSeq" id="WP_130552024.1">
    <property type="nucleotide sequence ID" value="NZ_SHMC01000005.1"/>
</dbReference>
<accession>A0A4Q8L799</accession>
<dbReference type="OrthoDB" id="7626281at2"/>
<evidence type="ECO:0000256" key="2">
    <source>
        <dbReference type="ARBA" id="ARBA00006920"/>
    </source>
</evidence>
<protein>
    <submittedName>
        <fullName evidence="14">DUF1211 domain-containing protein</fullName>
    </submittedName>
</protein>
<evidence type="ECO:0000256" key="9">
    <source>
        <dbReference type="ARBA" id="ARBA00023065"/>
    </source>
</evidence>
<keyword evidence="8 13" id="KW-1133">Transmembrane helix</keyword>
<dbReference type="Proteomes" id="UP000292627">
    <property type="component" value="Unassembled WGS sequence"/>
</dbReference>
<comment type="subcellular location">
    <subcellularLocation>
        <location evidence="1">Membrane</location>
        <topology evidence="1">Multi-pass membrane protein</topology>
    </subcellularLocation>
</comment>
<evidence type="ECO:0000256" key="12">
    <source>
        <dbReference type="ARBA" id="ARBA00034430"/>
    </source>
</evidence>
<keyword evidence="6" id="KW-0631">Potassium channel</keyword>
<keyword evidence="3" id="KW-0813">Transport</keyword>
<feature type="transmembrane region" description="Helical" evidence="13">
    <location>
        <begin position="133"/>
        <end position="153"/>
    </location>
</feature>
<dbReference type="Pfam" id="PF06736">
    <property type="entry name" value="TMEM175"/>
    <property type="match status" value="1"/>
</dbReference>
<feature type="transmembrane region" description="Helical" evidence="13">
    <location>
        <begin position="173"/>
        <end position="193"/>
    </location>
</feature>
<evidence type="ECO:0000313" key="14">
    <source>
        <dbReference type="EMBL" id="TAA23697.1"/>
    </source>
</evidence>
<dbReference type="GO" id="GO:0016020">
    <property type="term" value="C:membrane"/>
    <property type="evidence" value="ECO:0007669"/>
    <property type="project" value="UniProtKB-SubCell"/>
</dbReference>
<gene>
    <name evidence="14" type="ORF">EA660_13790</name>
</gene>
<name>A0A4Q8L799_9GAMM</name>
<keyword evidence="4" id="KW-0633">Potassium transport</keyword>
<dbReference type="EMBL" id="SHMC01000005">
    <property type="protein sequence ID" value="TAA23697.1"/>
    <property type="molecule type" value="Genomic_DNA"/>
</dbReference>
<comment type="catalytic activity">
    <reaction evidence="12">
        <text>K(+)(in) = K(+)(out)</text>
        <dbReference type="Rhea" id="RHEA:29463"/>
        <dbReference type="ChEBI" id="CHEBI:29103"/>
    </reaction>
</comment>
<proteinExistence type="inferred from homology"/>
<comment type="caution">
    <text evidence="14">The sequence shown here is derived from an EMBL/GenBank/DDBJ whole genome shotgun (WGS) entry which is preliminary data.</text>
</comment>
<sequence>MQDLGLVQEQQEEGVGRADVFPHDRVVFFSDAVFAIAITLLAIELKLPDAEMVERMGEGTANGHTLALFIAYFVSFLVTATFWMGHMQTWRHVGHVSGRLVWGTVWQLMFVALMPFATREYSESVTSASPGRFAFYAVVLATISFFGLLTRVWVARQESLATRLGAAQARWFLVRNTISMAVFLLAIPVAYLWPNPYSAFFFALIWPASFLGRRLVLGRAG</sequence>
<keyword evidence="7" id="KW-0630">Potassium</keyword>
<reference evidence="14 15" key="1">
    <citation type="submission" date="2019-02" db="EMBL/GenBank/DDBJ databases">
        <title>WGS of Pseudoxanthomonas species novum from clinical isolates.</title>
        <authorList>
            <person name="Bernier A.-M."/>
            <person name="Bernard K."/>
            <person name="Vachon A."/>
        </authorList>
    </citation>
    <scope>NUCLEOTIDE SEQUENCE [LARGE SCALE GENOMIC DNA]</scope>
    <source>
        <strain evidence="14 15">NML171200</strain>
    </source>
</reference>
<keyword evidence="5 13" id="KW-0812">Transmembrane</keyword>
<keyword evidence="10 13" id="KW-0472">Membrane</keyword>
<dbReference type="AlphaFoldDB" id="A0A4Q8L799"/>